<gene>
    <name evidence="1" type="ORF">QFZ22_009555</name>
</gene>
<evidence type="ECO:0000313" key="1">
    <source>
        <dbReference type="EMBL" id="MDQ0913483.1"/>
    </source>
</evidence>
<dbReference type="AlphaFoldDB" id="A0AAW8FU59"/>
<comment type="caution">
    <text evidence="1">The sequence shown here is derived from an EMBL/GenBank/DDBJ whole genome shotgun (WGS) entry which is preliminary data.</text>
</comment>
<evidence type="ECO:0000313" key="2">
    <source>
        <dbReference type="Proteomes" id="UP001234216"/>
    </source>
</evidence>
<accession>A0AAW8FU59</accession>
<sequence>MWSRAKGLPSTSPVRCPGPLIQSDQGLTDRQAADVCGTESTALCGRAVTGSPGYSLEARRDLGL</sequence>
<reference evidence="1" key="1">
    <citation type="submission" date="2023-07" db="EMBL/GenBank/DDBJ databases">
        <title>Comparative genomics of wheat-associated soil bacteria to identify genetic determinants of phenazine resistance.</title>
        <authorList>
            <person name="Mouncey N."/>
        </authorList>
    </citation>
    <scope>NUCLEOTIDE SEQUENCE</scope>
    <source>
        <strain evidence="1">V4I22</strain>
    </source>
</reference>
<dbReference type="Proteomes" id="UP001234216">
    <property type="component" value="Unassembled WGS sequence"/>
</dbReference>
<dbReference type="EMBL" id="JAUSZV010000006">
    <property type="protein sequence ID" value="MDQ0913483.1"/>
    <property type="molecule type" value="Genomic_DNA"/>
</dbReference>
<protein>
    <submittedName>
        <fullName evidence="1">Uncharacterized protein</fullName>
    </submittedName>
</protein>
<proteinExistence type="predicted"/>
<name>A0AAW8FU59_9ACTN</name>
<organism evidence="1 2">
    <name type="scientific">Streptomyces canus</name>
    <dbReference type="NCBI Taxonomy" id="58343"/>
    <lineage>
        <taxon>Bacteria</taxon>
        <taxon>Bacillati</taxon>
        <taxon>Actinomycetota</taxon>
        <taxon>Actinomycetes</taxon>
        <taxon>Kitasatosporales</taxon>
        <taxon>Streptomycetaceae</taxon>
        <taxon>Streptomyces</taxon>
        <taxon>Streptomyces aurantiacus group</taxon>
    </lineage>
</organism>